<evidence type="ECO:0000313" key="2">
    <source>
        <dbReference type="Proteomes" id="UP001081283"/>
    </source>
</evidence>
<protein>
    <submittedName>
        <fullName evidence="1">Uncharacterized protein</fullName>
    </submittedName>
</protein>
<accession>A0ABT3YF08</accession>
<dbReference type="Proteomes" id="UP001081283">
    <property type="component" value="Unassembled WGS sequence"/>
</dbReference>
<dbReference type="RefSeq" id="WP_267612192.1">
    <property type="nucleotide sequence ID" value="NZ_JAOVZQ010000001.1"/>
</dbReference>
<evidence type="ECO:0000313" key="1">
    <source>
        <dbReference type="EMBL" id="MCY0094247.1"/>
    </source>
</evidence>
<organism evidence="1 2">
    <name type="scientific">Hoeflea ulvae</name>
    <dbReference type="NCBI Taxonomy" id="2983764"/>
    <lineage>
        <taxon>Bacteria</taxon>
        <taxon>Pseudomonadati</taxon>
        <taxon>Pseudomonadota</taxon>
        <taxon>Alphaproteobacteria</taxon>
        <taxon>Hyphomicrobiales</taxon>
        <taxon>Rhizobiaceae</taxon>
        <taxon>Hoeflea</taxon>
    </lineage>
</organism>
<sequence>MKDALHVLDKGNLPVRKTIRRARWFIASFRDFLGTVENETQRHFSLDDAKLMSAFTAWFRAFEAQKYKAKEHRLEYVTFAAGLMLRELVRHAPVTVEPASGAADAEAPAGYWPEGYLYVTFCLAVREAVIEQDFSLVNETTPELGDLRTWWSFRENSLEDINMAVGFFERFAGETPNWSMPGLFLPQEPENQLSPPQ</sequence>
<gene>
    <name evidence="1" type="ORF">OEG82_09455</name>
</gene>
<comment type="caution">
    <text evidence="1">The sequence shown here is derived from an EMBL/GenBank/DDBJ whole genome shotgun (WGS) entry which is preliminary data.</text>
</comment>
<dbReference type="EMBL" id="JAOVZQ010000001">
    <property type="protein sequence ID" value="MCY0094247.1"/>
    <property type="molecule type" value="Genomic_DNA"/>
</dbReference>
<proteinExistence type="predicted"/>
<name>A0ABT3YF08_9HYPH</name>
<reference evidence="1" key="1">
    <citation type="submission" date="2022-10" db="EMBL/GenBank/DDBJ databases">
        <title>Hoeflea sp. J2-29, isolated from marine algae.</title>
        <authorList>
            <person name="Kristyanto S."/>
            <person name="Kim J.M."/>
            <person name="Jeon C.O."/>
        </authorList>
    </citation>
    <scope>NUCLEOTIDE SEQUENCE</scope>
    <source>
        <strain evidence="1">J2-29</strain>
    </source>
</reference>
<keyword evidence="2" id="KW-1185">Reference proteome</keyword>